<keyword evidence="5" id="KW-0430">Lectin</keyword>
<evidence type="ECO:0000256" key="7">
    <source>
        <dbReference type="ARBA" id="ARBA00022820"/>
    </source>
</evidence>
<dbReference type="SUPFAM" id="SSF50494">
    <property type="entry name" value="Trypsin-like serine proteases"/>
    <property type="match status" value="1"/>
</dbReference>
<dbReference type="GO" id="GO:0030246">
    <property type="term" value="F:carbohydrate binding"/>
    <property type="evidence" value="ECO:0007669"/>
    <property type="project" value="UniProtKB-KW"/>
</dbReference>
<feature type="non-terminal residue" evidence="15">
    <location>
        <position position="1"/>
    </location>
</feature>
<keyword evidence="10" id="KW-1015">Disulfide bond</keyword>
<comment type="catalytic activity">
    <reaction evidence="11">
        <text>Selective cleavage of 103-Arg-|-Ser-104 and 124-Ile-|-Ile-125 bonds in Limulus clotting factor B to form activated factor B. Cleavage of -Pro-Arg-|-Xaa- bonds in synthetic substrates.</text>
        <dbReference type="EC" id="3.4.21.84"/>
    </reaction>
</comment>
<evidence type="ECO:0000256" key="9">
    <source>
        <dbReference type="ARBA" id="ARBA00022889"/>
    </source>
</evidence>
<dbReference type="CDD" id="cd00190">
    <property type="entry name" value="Tryp_SPc"/>
    <property type="match status" value="1"/>
</dbReference>
<feature type="domain" description="Peptidase S1" evidence="13">
    <location>
        <begin position="125"/>
        <end position="367"/>
    </location>
</feature>
<dbReference type="GO" id="GO:0006508">
    <property type="term" value="P:proteolysis"/>
    <property type="evidence" value="ECO:0007669"/>
    <property type="project" value="UniProtKB-KW"/>
</dbReference>
<dbReference type="InterPro" id="IPR001254">
    <property type="entry name" value="Trypsin_dom"/>
</dbReference>
<keyword evidence="9" id="KW-0130">Cell adhesion</keyword>
<evidence type="ECO:0000313" key="17">
    <source>
        <dbReference type="Proteomes" id="UP000285301"/>
    </source>
</evidence>
<evidence type="ECO:0000256" key="8">
    <source>
        <dbReference type="ARBA" id="ARBA00022825"/>
    </source>
</evidence>
<dbReference type="InterPro" id="IPR018114">
    <property type="entry name" value="TRYPSIN_HIS"/>
</dbReference>
<evidence type="ECO:0000256" key="10">
    <source>
        <dbReference type="ARBA" id="ARBA00023157"/>
    </source>
</evidence>
<dbReference type="PANTHER" id="PTHR24252:SF7">
    <property type="entry name" value="HYALIN"/>
    <property type="match status" value="1"/>
</dbReference>
<gene>
    <name evidence="15" type="ORF">B4U79_01256</name>
    <name evidence="16" type="ORF">B4U79_08814</name>
</gene>
<dbReference type="FunFam" id="2.40.10.10:FF:000120">
    <property type="entry name" value="Putative serine protease"/>
    <property type="match status" value="1"/>
</dbReference>
<evidence type="ECO:0000313" key="16">
    <source>
        <dbReference type="EMBL" id="RWS15103.1"/>
    </source>
</evidence>
<evidence type="ECO:0000256" key="11">
    <source>
        <dbReference type="ARBA" id="ARBA00052079"/>
    </source>
</evidence>
<dbReference type="EMBL" id="NCKU01000544">
    <property type="protein sequence ID" value="RWS15103.1"/>
    <property type="molecule type" value="Genomic_DNA"/>
</dbReference>
<dbReference type="InterPro" id="IPR009003">
    <property type="entry name" value="Peptidase_S1_PA"/>
</dbReference>
<dbReference type="AlphaFoldDB" id="A0A3S3PG28"/>
<dbReference type="Proteomes" id="UP000285301">
    <property type="component" value="Unassembled WGS sequence"/>
</dbReference>
<evidence type="ECO:0000256" key="4">
    <source>
        <dbReference type="ARBA" id="ARBA00022729"/>
    </source>
</evidence>
<dbReference type="OrthoDB" id="6485747at2759"/>
<dbReference type="SMART" id="SM00020">
    <property type="entry name" value="Tryp_SPc"/>
    <property type="match status" value="1"/>
</dbReference>
<keyword evidence="4" id="KW-0732">Signal</keyword>
<keyword evidence="3" id="KW-0645">Protease</keyword>
<reference evidence="15 17" key="1">
    <citation type="journal article" date="2018" name="Gigascience">
        <title>Genomes of trombidid mites reveal novel predicted allergens and laterally-transferred genes associated with secondary metabolism.</title>
        <authorList>
            <person name="Dong X."/>
            <person name="Chaisiri K."/>
            <person name="Xia D."/>
            <person name="Armstrong S.D."/>
            <person name="Fang Y."/>
            <person name="Donnelly M.J."/>
            <person name="Kadowaki T."/>
            <person name="McGarry J.W."/>
            <person name="Darby A.C."/>
            <person name="Makepeace B.L."/>
        </authorList>
    </citation>
    <scope>NUCLEOTIDE SEQUENCE [LARGE SCALE GENOMIC DNA]</scope>
    <source>
        <strain evidence="15">UoL-WK</strain>
    </source>
</reference>
<keyword evidence="1" id="KW-0245">EGF-like domain</keyword>
<name>A0A3S3PG28_9ACAR</name>
<dbReference type="Gene3D" id="2.40.10.10">
    <property type="entry name" value="Trypsin-like serine proteases"/>
    <property type="match status" value="1"/>
</dbReference>
<dbReference type="PRINTS" id="PR00722">
    <property type="entry name" value="CHYMOTRYPSIN"/>
</dbReference>
<dbReference type="GO" id="GO:0007155">
    <property type="term" value="P:cell adhesion"/>
    <property type="evidence" value="ECO:0007669"/>
    <property type="project" value="UniProtKB-KW"/>
</dbReference>
<dbReference type="GO" id="GO:0042381">
    <property type="term" value="P:hemolymph coagulation"/>
    <property type="evidence" value="ECO:0007669"/>
    <property type="project" value="UniProtKB-KW"/>
</dbReference>
<dbReference type="SMART" id="SM00680">
    <property type="entry name" value="CLIP"/>
    <property type="match status" value="1"/>
</dbReference>
<dbReference type="Pfam" id="PF00089">
    <property type="entry name" value="Trypsin"/>
    <property type="match status" value="1"/>
</dbReference>
<dbReference type="InterPro" id="IPR043504">
    <property type="entry name" value="Peptidase_S1_PA_chymotrypsin"/>
</dbReference>
<reference evidence="15" key="2">
    <citation type="submission" date="2018-11" db="EMBL/GenBank/DDBJ databases">
        <title>Trombidioid mite genomics.</title>
        <authorList>
            <person name="Dong X."/>
        </authorList>
    </citation>
    <scope>NUCLEOTIDE SEQUENCE</scope>
    <source>
        <strain evidence="15">UoL-WK</strain>
    </source>
</reference>
<dbReference type="PROSITE" id="PS00134">
    <property type="entry name" value="TRYPSIN_HIS"/>
    <property type="match status" value="1"/>
</dbReference>
<organism evidence="15 17">
    <name type="scientific">Dinothrombium tinctorium</name>
    <dbReference type="NCBI Taxonomy" id="1965070"/>
    <lineage>
        <taxon>Eukaryota</taxon>
        <taxon>Metazoa</taxon>
        <taxon>Ecdysozoa</taxon>
        <taxon>Arthropoda</taxon>
        <taxon>Chelicerata</taxon>
        <taxon>Arachnida</taxon>
        <taxon>Acari</taxon>
        <taxon>Acariformes</taxon>
        <taxon>Trombidiformes</taxon>
        <taxon>Prostigmata</taxon>
        <taxon>Anystina</taxon>
        <taxon>Parasitengona</taxon>
        <taxon>Trombidioidea</taxon>
        <taxon>Trombidiidae</taxon>
        <taxon>Dinothrombium</taxon>
    </lineage>
</organism>
<evidence type="ECO:0000256" key="6">
    <source>
        <dbReference type="ARBA" id="ARBA00022801"/>
    </source>
</evidence>
<evidence type="ECO:0000256" key="1">
    <source>
        <dbReference type="ARBA" id="ARBA00022536"/>
    </source>
</evidence>
<evidence type="ECO:0000256" key="5">
    <source>
        <dbReference type="ARBA" id="ARBA00022734"/>
    </source>
</evidence>
<dbReference type="InterPro" id="IPR001314">
    <property type="entry name" value="Peptidase_S1A"/>
</dbReference>
<evidence type="ECO:0000256" key="2">
    <source>
        <dbReference type="ARBA" id="ARBA00022659"/>
    </source>
</evidence>
<dbReference type="GO" id="GO:0004252">
    <property type="term" value="F:serine-type endopeptidase activity"/>
    <property type="evidence" value="ECO:0007669"/>
    <property type="project" value="InterPro"/>
</dbReference>
<comment type="caution">
    <text evidence="15">The sequence shown here is derived from an EMBL/GenBank/DDBJ whole genome shotgun (WGS) entry which is preliminary data.</text>
</comment>
<keyword evidence="17" id="KW-1185">Reference proteome</keyword>
<evidence type="ECO:0000259" key="14">
    <source>
        <dbReference type="PROSITE" id="PS51888"/>
    </source>
</evidence>
<keyword evidence="7" id="KW-0353">Hemolymph clotting</keyword>
<dbReference type="PROSITE" id="PS51888">
    <property type="entry name" value="CLIP"/>
    <property type="match status" value="1"/>
</dbReference>
<dbReference type="PROSITE" id="PS50240">
    <property type="entry name" value="TRYPSIN_DOM"/>
    <property type="match status" value="1"/>
</dbReference>
<dbReference type="InterPro" id="IPR022700">
    <property type="entry name" value="CLIP"/>
</dbReference>
<keyword evidence="6" id="KW-0378">Hydrolase</keyword>
<evidence type="ECO:0000256" key="12">
    <source>
        <dbReference type="ARBA" id="ARBA00066707"/>
    </source>
</evidence>
<keyword evidence="2" id="KW-0768">Sushi</keyword>
<evidence type="ECO:0000259" key="13">
    <source>
        <dbReference type="PROSITE" id="PS50240"/>
    </source>
</evidence>
<sequence>DDDTVITDSSRQLDEIKSHPQCLTSRGEYGECVSISNCSIVQNQITRIKPKICFWNEMTPIICCPESYLLSQKQIDMETKRLGAYPPPPSTTPPPMIIYKNIPRCGDRQPLSQLLVNAASSRTRIITKSRPPVTGEYPWMVAVFRETSLGSQYLCGGSILTDRFILSAAHCFMSPNYLYTDYTIRVGDVDIMKGKVYKIHSVVVNPSYNPMHHYNDIALLRTEKSIKFTENVRPICLPFHLKLYSRAPVIVTGFGSTEFGGKRSDILLAAEIYIVSHESCNRSYSVLMSKAIDKGITSNMMCAGSKDGSSDACQSDSGSPLVYYDSTRKQWFQVGIVSFGHRCADPRFPGVYTRVAYYLDWLLPIINLQKSSIPPKIETHFRESRRRRKYWYEEEHQ</sequence>
<dbReference type="STRING" id="1965070.A0A3S3PG28"/>
<dbReference type="EMBL" id="NCKU01000704">
    <property type="protein sequence ID" value="RWS14499.1"/>
    <property type="molecule type" value="Genomic_DNA"/>
</dbReference>
<proteinExistence type="predicted"/>
<evidence type="ECO:0000313" key="15">
    <source>
        <dbReference type="EMBL" id="RWS14499.1"/>
    </source>
</evidence>
<protein>
    <recommendedName>
        <fullName evidence="12">limulus clotting factor C</fullName>
        <ecNumber evidence="12">3.4.21.84</ecNumber>
    </recommendedName>
</protein>
<keyword evidence="8" id="KW-0720">Serine protease</keyword>
<dbReference type="PANTHER" id="PTHR24252">
    <property type="entry name" value="ACROSIN-RELATED"/>
    <property type="match status" value="1"/>
</dbReference>
<feature type="domain" description="Clip" evidence="14">
    <location>
        <begin position="21"/>
        <end position="64"/>
    </location>
</feature>
<accession>A0A3S3PG28</accession>
<evidence type="ECO:0000256" key="3">
    <source>
        <dbReference type="ARBA" id="ARBA00022670"/>
    </source>
</evidence>
<dbReference type="EC" id="3.4.21.84" evidence="12"/>